<proteinExistence type="predicted"/>
<protein>
    <submittedName>
        <fullName evidence="1">Uncharacterized protein</fullName>
    </submittedName>
</protein>
<evidence type="ECO:0000313" key="2">
    <source>
        <dbReference type="Proteomes" id="UP001172911"/>
    </source>
</evidence>
<name>A0AAW7ZBY2_9FIRM</name>
<dbReference type="Proteomes" id="UP001172911">
    <property type="component" value="Unassembled WGS sequence"/>
</dbReference>
<reference evidence="1" key="2">
    <citation type="submission" date="2023-03" db="EMBL/GenBank/DDBJ databases">
        <authorList>
            <person name="Zhang Z."/>
        </authorList>
    </citation>
    <scope>NUCLEOTIDE SEQUENCE</scope>
    <source>
        <strain evidence="1">DSA</strain>
    </source>
</reference>
<sequence>MVWAEVRRLYPNQFVQMKILQSHIEDSYEVIDDVAVIRSISDPKEATRELVKSKGDTLVYHTSKEEIRIKIRFTPGFRGII</sequence>
<dbReference type="AlphaFoldDB" id="A0AAW7ZBY2"/>
<evidence type="ECO:0000313" key="1">
    <source>
        <dbReference type="EMBL" id="MDO7786745.1"/>
    </source>
</evidence>
<keyword evidence="2" id="KW-1185">Reference proteome</keyword>
<gene>
    <name evidence="1" type="ORF">P6N53_05855</name>
</gene>
<dbReference type="RefSeq" id="WP_304541838.1">
    <property type="nucleotide sequence ID" value="NZ_JARPTC010000007.1"/>
</dbReference>
<comment type="caution">
    <text evidence="1">The sequence shown here is derived from an EMBL/GenBank/DDBJ whole genome shotgun (WGS) entry which is preliminary data.</text>
</comment>
<organism evidence="1 2">
    <name type="scientific">Desulforamulus aquiferis</name>
    <dbReference type="NCBI Taxonomy" id="1397668"/>
    <lineage>
        <taxon>Bacteria</taxon>
        <taxon>Bacillati</taxon>
        <taxon>Bacillota</taxon>
        <taxon>Clostridia</taxon>
        <taxon>Eubacteriales</taxon>
        <taxon>Peptococcaceae</taxon>
        <taxon>Desulforamulus</taxon>
    </lineage>
</organism>
<dbReference type="EMBL" id="JARPTC010000007">
    <property type="protein sequence ID" value="MDO7786745.1"/>
    <property type="molecule type" value="Genomic_DNA"/>
</dbReference>
<reference evidence="1" key="1">
    <citation type="journal article" date="2023" name="J. Hazard. Mater.">
        <title>Anaerobic biodegradation of pyrene and benzo[a]pyrene by a new sulfate-reducing Desulforamulus aquiferis strain DSA.</title>
        <authorList>
            <person name="Zhang Z."/>
            <person name="Sun J."/>
            <person name="Gong X."/>
            <person name="Wang C."/>
            <person name="Wang H."/>
        </authorList>
    </citation>
    <scope>NUCLEOTIDE SEQUENCE</scope>
    <source>
        <strain evidence="1">DSA</strain>
    </source>
</reference>
<accession>A0AAW7ZBY2</accession>